<dbReference type="InterPro" id="IPR001138">
    <property type="entry name" value="Zn2Cys6_DnaBD"/>
</dbReference>
<dbReference type="OrthoDB" id="1925334at2759"/>
<evidence type="ECO:0000256" key="3">
    <source>
        <dbReference type="ARBA" id="ARBA00023125"/>
    </source>
</evidence>
<sequence>MTKRKRNWADEASETLPESSSQPLVNNETKDAGVLDVLPGITRKITACGACRKQKIKCDMTDGPPCTRCRRRGLSCVLNKSLQSLVEEVKNTEQLQNDIQGIHEALDNICQHLSLPRPRPLLTSTEPSTHEEVKHNQNEEFERDQGDLDGCEISPPDTPSAVQAPIDTFLDIAKLGSPGSSDNSPGSITRQKQNAVQQDLVTKGIITFEVAEVLTERYFTRLDPYLYGICSGYHNLQQIRNQSPVLFAAICTVSSLQDPNGQKTYEACNREFRRLVSRSIFEKHDLEYVRALCISSFWLSDASRILASDAIRRAADMRLHRGFDRLANPTDPRLLSADNTLKSTHVEINALKDRVRLWYLIFISDQHLSILHNRDPLLRSDKEIALGWETFLTQEDTTDSDVRITSQVALLVIMSQVRELLGSDQEARIPQSLSNQIVHYSRQLDRWFAKFSALFKPDPYIGDFPKCGLQLHYHFGKLYLGHQVFKGLNGEVLPSHFLTAATMAHEAAVAIFDMILHESNLQHSLVGMPHYFHIMIAFAGHFLLEVTGNYHAQLSISSDQDFELIRKVLVLFETTPSIQHHPISRMTPGLTRKLRECAGMLQRQSMQDMSTLNVGNDPVGYHAQNVHAQVDSQPSAFSFMESSLVVPGDEFLFADFGEFTFPGMMSNATG</sequence>
<feature type="compositionally biased region" description="Basic and acidic residues" evidence="6">
    <location>
        <begin position="128"/>
        <end position="146"/>
    </location>
</feature>
<evidence type="ECO:0000313" key="8">
    <source>
        <dbReference type="EMBL" id="KAJ5241446.1"/>
    </source>
</evidence>
<dbReference type="GO" id="GO:0008270">
    <property type="term" value="F:zinc ion binding"/>
    <property type="evidence" value="ECO:0007669"/>
    <property type="project" value="InterPro"/>
</dbReference>
<evidence type="ECO:0000256" key="1">
    <source>
        <dbReference type="ARBA" id="ARBA00004123"/>
    </source>
</evidence>
<dbReference type="Proteomes" id="UP001147733">
    <property type="component" value="Unassembled WGS sequence"/>
</dbReference>
<keyword evidence="4" id="KW-0804">Transcription</keyword>
<feature type="compositionally biased region" description="Polar residues" evidence="6">
    <location>
        <begin position="16"/>
        <end position="27"/>
    </location>
</feature>
<dbReference type="GO" id="GO:0000981">
    <property type="term" value="F:DNA-binding transcription factor activity, RNA polymerase II-specific"/>
    <property type="evidence" value="ECO:0007669"/>
    <property type="project" value="InterPro"/>
</dbReference>
<keyword evidence="5" id="KW-0539">Nucleus</keyword>
<feature type="domain" description="Zn(2)-C6 fungal-type" evidence="7">
    <location>
        <begin position="47"/>
        <end position="78"/>
    </location>
</feature>
<dbReference type="PANTHER" id="PTHR31845:SF17">
    <property type="entry name" value="ZN(II)2CYS6 TRANSCRIPTION FACTOR (EUROFUNG)"/>
    <property type="match status" value="1"/>
</dbReference>
<proteinExistence type="predicted"/>
<dbReference type="Gene3D" id="4.10.240.10">
    <property type="entry name" value="Zn(2)-C6 fungal-type DNA-binding domain"/>
    <property type="match status" value="1"/>
</dbReference>
<organism evidence="8 9">
    <name type="scientific">Penicillium citrinum</name>
    <dbReference type="NCBI Taxonomy" id="5077"/>
    <lineage>
        <taxon>Eukaryota</taxon>
        <taxon>Fungi</taxon>
        <taxon>Dikarya</taxon>
        <taxon>Ascomycota</taxon>
        <taxon>Pezizomycotina</taxon>
        <taxon>Eurotiomycetes</taxon>
        <taxon>Eurotiomycetidae</taxon>
        <taxon>Eurotiales</taxon>
        <taxon>Aspergillaceae</taxon>
        <taxon>Penicillium</taxon>
    </lineage>
</organism>
<dbReference type="CDD" id="cd12148">
    <property type="entry name" value="fungal_TF_MHR"/>
    <property type="match status" value="1"/>
</dbReference>
<evidence type="ECO:0000256" key="2">
    <source>
        <dbReference type="ARBA" id="ARBA00023015"/>
    </source>
</evidence>
<dbReference type="SMART" id="SM00066">
    <property type="entry name" value="GAL4"/>
    <property type="match status" value="1"/>
</dbReference>
<dbReference type="SUPFAM" id="SSF57701">
    <property type="entry name" value="Zn2/Cys6 DNA-binding domain"/>
    <property type="match status" value="1"/>
</dbReference>
<reference evidence="8" key="2">
    <citation type="journal article" date="2023" name="IMA Fungus">
        <title>Comparative genomic study of the Penicillium genus elucidates a diverse pangenome and 15 lateral gene transfer events.</title>
        <authorList>
            <person name="Petersen C."/>
            <person name="Sorensen T."/>
            <person name="Nielsen M.R."/>
            <person name="Sondergaard T.E."/>
            <person name="Sorensen J.L."/>
            <person name="Fitzpatrick D.A."/>
            <person name="Frisvad J.C."/>
            <person name="Nielsen K.L."/>
        </authorList>
    </citation>
    <scope>NUCLEOTIDE SEQUENCE</scope>
    <source>
        <strain evidence="8">IBT 23319</strain>
    </source>
</reference>
<comment type="caution">
    <text evidence="8">The sequence shown here is derived from an EMBL/GenBank/DDBJ whole genome shotgun (WGS) entry which is preliminary data.</text>
</comment>
<evidence type="ECO:0000256" key="5">
    <source>
        <dbReference type="ARBA" id="ARBA00023242"/>
    </source>
</evidence>
<dbReference type="PROSITE" id="PS00463">
    <property type="entry name" value="ZN2_CY6_FUNGAL_1"/>
    <property type="match status" value="1"/>
</dbReference>
<name>A0A9W9TU33_PENCI</name>
<evidence type="ECO:0000256" key="6">
    <source>
        <dbReference type="SAM" id="MobiDB-lite"/>
    </source>
</evidence>
<gene>
    <name evidence="8" type="ORF">N7469_003037</name>
</gene>
<feature type="region of interest" description="Disordered" evidence="6">
    <location>
        <begin position="123"/>
        <end position="157"/>
    </location>
</feature>
<dbReference type="PANTHER" id="PTHR31845">
    <property type="entry name" value="FINGER DOMAIN PROTEIN, PUTATIVE-RELATED"/>
    <property type="match status" value="1"/>
</dbReference>
<dbReference type="CDD" id="cd00067">
    <property type="entry name" value="GAL4"/>
    <property type="match status" value="1"/>
</dbReference>
<evidence type="ECO:0000259" key="7">
    <source>
        <dbReference type="PROSITE" id="PS50048"/>
    </source>
</evidence>
<dbReference type="EMBL" id="JAPQKT010000002">
    <property type="protein sequence ID" value="KAJ5241446.1"/>
    <property type="molecule type" value="Genomic_DNA"/>
</dbReference>
<dbReference type="InterPro" id="IPR036864">
    <property type="entry name" value="Zn2-C6_fun-type_DNA-bd_sf"/>
</dbReference>
<dbReference type="GeneID" id="81381124"/>
<keyword evidence="9" id="KW-1185">Reference proteome</keyword>
<dbReference type="PROSITE" id="PS50048">
    <property type="entry name" value="ZN2_CY6_FUNGAL_2"/>
    <property type="match status" value="1"/>
</dbReference>
<keyword evidence="2" id="KW-0805">Transcription regulation</keyword>
<feature type="region of interest" description="Disordered" evidence="6">
    <location>
        <begin position="1"/>
        <end position="27"/>
    </location>
</feature>
<dbReference type="RefSeq" id="XP_056504451.1">
    <property type="nucleotide sequence ID" value="XM_056641957.1"/>
</dbReference>
<protein>
    <recommendedName>
        <fullName evidence="7">Zn(2)-C6 fungal-type domain-containing protein</fullName>
    </recommendedName>
</protein>
<dbReference type="AlphaFoldDB" id="A0A9W9TU33"/>
<evidence type="ECO:0000313" key="9">
    <source>
        <dbReference type="Proteomes" id="UP001147733"/>
    </source>
</evidence>
<evidence type="ECO:0000256" key="4">
    <source>
        <dbReference type="ARBA" id="ARBA00023163"/>
    </source>
</evidence>
<comment type="subcellular location">
    <subcellularLocation>
        <location evidence="1">Nucleus</location>
    </subcellularLocation>
</comment>
<dbReference type="InterPro" id="IPR051089">
    <property type="entry name" value="prtT"/>
</dbReference>
<keyword evidence="3" id="KW-0238">DNA-binding</keyword>
<reference evidence="8" key="1">
    <citation type="submission" date="2022-11" db="EMBL/GenBank/DDBJ databases">
        <authorList>
            <person name="Petersen C."/>
        </authorList>
    </citation>
    <scope>NUCLEOTIDE SEQUENCE</scope>
    <source>
        <strain evidence="8">IBT 23319</strain>
    </source>
</reference>
<dbReference type="GO" id="GO:0005634">
    <property type="term" value="C:nucleus"/>
    <property type="evidence" value="ECO:0007669"/>
    <property type="project" value="UniProtKB-SubCell"/>
</dbReference>
<accession>A0A9W9TU33</accession>
<dbReference type="GO" id="GO:0000976">
    <property type="term" value="F:transcription cis-regulatory region binding"/>
    <property type="evidence" value="ECO:0007669"/>
    <property type="project" value="TreeGrafter"/>
</dbReference>
<dbReference type="Pfam" id="PF00172">
    <property type="entry name" value="Zn_clus"/>
    <property type="match status" value="1"/>
</dbReference>